<evidence type="ECO:0000259" key="7">
    <source>
        <dbReference type="Pfam" id="PF10277"/>
    </source>
</evidence>
<proteinExistence type="inferred from homology"/>
<evidence type="ECO:0000313" key="8">
    <source>
        <dbReference type="Proteomes" id="UP000887577"/>
    </source>
</evidence>
<keyword evidence="3 6" id="KW-0812">Transmembrane</keyword>
<dbReference type="WBParaSite" id="PSU_v2.g5376.t1">
    <property type="protein sequence ID" value="PSU_v2.g5376.t1"/>
    <property type="gene ID" value="PSU_v2.g5376"/>
</dbReference>
<evidence type="ECO:0000256" key="6">
    <source>
        <dbReference type="SAM" id="Phobius"/>
    </source>
</evidence>
<keyword evidence="5 6" id="KW-0472">Membrane</keyword>
<evidence type="ECO:0000313" key="9">
    <source>
        <dbReference type="WBParaSite" id="PSU_v2.g5376.t1"/>
    </source>
</evidence>
<accession>A0A914YZK9</accession>
<sequence>MLANFQEGNVIVIHYIGAFLAFGCGLIYIWAQTLFSYLMNPKINFVEHVLGTCSEWGLAICFQLYILSFAIELRHAYCHAPKLRLIPYSNDGGESAAILAYDFPMTDKVYQSA</sequence>
<feature type="domain" description="CWH43-like N-terminal" evidence="7">
    <location>
        <begin position="1"/>
        <end position="42"/>
    </location>
</feature>
<dbReference type="Pfam" id="PF10277">
    <property type="entry name" value="Frag1"/>
    <property type="match status" value="1"/>
</dbReference>
<comment type="similarity">
    <text evidence="2">Belongs to the DRAM/TMEM150 family.</text>
</comment>
<evidence type="ECO:0000256" key="4">
    <source>
        <dbReference type="ARBA" id="ARBA00022989"/>
    </source>
</evidence>
<evidence type="ECO:0000256" key="2">
    <source>
        <dbReference type="ARBA" id="ARBA00006565"/>
    </source>
</evidence>
<dbReference type="PANTHER" id="PTHR21324">
    <property type="entry name" value="FASTING-INDUCIBLE INTEGRAL MEMBRANE PROTEIN TM6P1-RELATED"/>
    <property type="match status" value="1"/>
</dbReference>
<keyword evidence="8" id="KW-1185">Reference proteome</keyword>
<dbReference type="Proteomes" id="UP000887577">
    <property type="component" value="Unplaced"/>
</dbReference>
<feature type="transmembrane region" description="Helical" evidence="6">
    <location>
        <begin position="12"/>
        <end position="31"/>
    </location>
</feature>
<reference evidence="9" key="1">
    <citation type="submission" date="2022-11" db="UniProtKB">
        <authorList>
            <consortium name="WormBaseParasite"/>
        </authorList>
    </citation>
    <scope>IDENTIFICATION</scope>
</reference>
<evidence type="ECO:0000256" key="5">
    <source>
        <dbReference type="ARBA" id="ARBA00023136"/>
    </source>
</evidence>
<dbReference type="InterPro" id="IPR050911">
    <property type="entry name" value="DRAM/TMEM150_Autophagy_Mod"/>
</dbReference>
<evidence type="ECO:0000256" key="1">
    <source>
        <dbReference type="ARBA" id="ARBA00004127"/>
    </source>
</evidence>
<keyword evidence="4 6" id="KW-1133">Transmembrane helix</keyword>
<dbReference type="GO" id="GO:0012505">
    <property type="term" value="C:endomembrane system"/>
    <property type="evidence" value="ECO:0007669"/>
    <property type="project" value="UniProtKB-SubCell"/>
</dbReference>
<organism evidence="8 9">
    <name type="scientific">Panagrolaimus superbus</name>
    <dbReference type="NCBI Taxonomy" id="310955"/>
    <lineage>
        <taxon>Eukaryota</taxon>
        <taxon>Metazoa</taxon>
        <taxon>Ecdysozoa</taxon>
        <taxon>Nematoda</taxon>
        <taxon>Chromadorea</taxon>
        <taxon>Rhabditida</taxon>
        <taxon>Tylenchina</taxon>
        <taxon>Panagrolaimomorpha</taxon>
        <taxon>Panagrolaimoidea</taxon>
        <taxon>Panagrolaimidae</taxon>
        <taxon>Panagrolaimus</taxon>
    </lineage>
</organism>
<dbReference type="AlphaFoldDB" id="A0A914YZK9"/>
<evidence type="ECO:0000256" key="3">
    <source>
        <dbReference type="ARBA" id="ARBA00022692"/>
    </source>
</evidence>
<dbReference type="InterPro" id="IPR019402">
    <property type="entry name" value="CWH43_N"/>
</dbReference>
<dbReference type="PANTHER" id="PTHR21324:SF2">
    <property type="entry name" value="EG:22E5.9 PROTEIN"/>
    <property type="match status" value="1"/>
</dbReference>
<comment type="subcellular location">
    <subcellularLocation>
        <location evidence="1">Endomembrane system</location>
        <topology evidence="1">Multi-pass membrane protein</topology>
    </subcellularLocation>
</comment>
<protein>
    <recommendedName>
        <fullName evidence="7">CWH43-like N-terminal domain-containing protein</fullName>
    </recommendedName>
</protein>
<name>A0A914YZK9_9BILA</name>